<keyword evidence="3" id="KW-1185">Reference proteome</keyword>
<feature type="domain" description="Polymerase beta nucleotidyltransferase" evidence="1">
    <location>
        <begin position="15"/>
        <end position="98"/>
    </location>
</feature>
<dbReference type="InterPro" id="IPR043519">
    <property type="entry name" value="NT_sf"/>
</dbReference>
<evidence type="ECO:0000313" key="2">
    <source>
        <dbReference type="EMBL" id="BDY11843.1"/>
    </source>
</evidence>
<dbReference type="SUPFAM" id="SSF81301">
    <property type="entry name" value="Nucleotidyltransferase"/>
    <property type="match status" value="1"/>
</dbReference>
<reference evidence="2 3" key="1">
    <citation type="submission" date="2023-03" db="EMBL/GenBank/DDBJ databases">
        <title>Description of Hydrogenimonas sp. ISO32.</title>
        <authorList>
            <person name="Mino S."/>
            <person name="Fukazawa S."/>
            <person name="Sawabe T."/>
        </authorList>
    </citation>
    <scope>NUCLEOTIDE SEQUENCE [LARGE SCALE GENOMIC DNA]</scope>
    <source>
        <strain evidence="2 3">ISO32</strain>
    </source>
</reference>
<gene>
    <name evidence="2" type="ORF">HCR_01550</name>
</gene>
<sequence>MKPTRNEILEVLTEIKASLAARGIEKIGLFGSYATGRQNVYSDIDIAFGKRADYRKHFSGYDYFDTLRFLRDTLQKRLHRPVDLFDLDSQSPLRKRIQRELIDV</sequence>
<protein>
    <recommendedName>
        <fullName evidence="1">Polymerase beta nucleotidyltransferase domain-containing protein</fullName>
    </recommendedName>
</protein>
<dbReference type="InterPro" id="IPR041633">
    <property type="entry name" value="Polbeta"/>
</dbReference>
<proteinExistence type="predicted"/>
<evidence type="ECO:0000313" key="3">
    <source>
        <dbReference type="Proteomes" id="UP001321445"/>
    </source>
</evidence>
<dbReference type="CDD" id="cd05403">
    <property type="entry name" value="NT_KNTase_like"/>
    <property type="match status" value="1"/>
</dbReference>
<evidence type="ECO:0000259" key="1">
    <source>
        <dbReference type="Pfam" id="PF18765"/>
    </source>
</evidence>
<name>A0ABN6WSL7_9BACT</name>
<dbReference type="Pfam" id="PF18765">
    <property type="entry name" value="Polbeta"/>
    <property type="match status" value="1"/>
</dbReference>
<dbReference type="EMBL" id="AP027370">
    <property type="protein sequence ID" value="BDY11843.1"/>
    <property type="molecule type" value="Genomic_DNA"/>
</dbReference>
<organism evidence="2 3">
    <name type="scientific">Hydrogenimonas cancrithermarum</name>
    <dbReference type="NCBI Taxonomy" id="2993563"/>
    <lineage>
        <taxon>Bacteria</taxon>
        <taxon>Pseudomonadati</taxon>
        <taxon>Campylobacterota</taxon>
        <taxon>Epsilonproteobacteria</taxon>
        <taxon>Campylobacterales</taxon>
        <taxon>Hydrogenimonadaceae</taxon>
        <taxon>Hydrogenimonas</taxon>
    </lineage>
</organism>
<dbReference type="RefSeq" id="WP_286337057.1">
    <property type="nucleotide sequence ID" value="NZ_AP027370.1"/>
</dbReference>
<dbReference type="Proteomes" id="UP001321445">
    <property type="component" value="Chromosome"/>
</dbReference>
<dbReference type="Gene3D" id="3.30.460.10">
    <property type="entry name" value="Beta Polymerase, domain 2"/>
    <property type="match status" value="1"/>
</dbReference>
<accession>A0ABN6WSL7</accession>